<feature type="transmembrane region" description="Helical" evidence="1">
    <location>
        <begin position="12"/>
        <end position="29"/>
    </location>
</feature>
<evidence type="ECO:0000259" key="2">
    <source>
        <dbReference type="Pfam" id="PF07331"/>
    </source>
</evidence>
<dbReference type="AlphaFoldDB" id="A0A5C1QMF4"/>
<keyword evidence="1" id="KW-0812">Transmembrane</keyword>
<dbReference type="InterPro" id="IPR009936">
    <property type="entry name" value="DUF1468"/>
</dbReference>
<reference evidence="3 4" key="1">
    <citation type="submission" date="2019-02" db="EMBL/GenBank/DDBJ databases">
        <title>Complete Genome Sequence and Methylome Analysis of free living Spirochaetas.</title>
        <authorList>
            <person name="Fomenkov A."/>
            <person name="Dubinina G."/>
            <person name="Leshcheva N."/>
            <person name="Mikheeva N."/>
            <person name="Grabovich M."/>
            <person name="Vincze T."/>
            <person name="Roberts R.J."/>
        </authorList>
    </citation>
    <scope>NUCLEOTIDE SEQUENCE [LARGE SCALE GENOMIC DNA]</scope>
    <source>
        <strain evidence="3 4">K2</strain>
    </source>
</reference>
<keyword evidence="4" id="KW-1185">Reference proteome</keyword>
<proteinExistence type="predicted"/>
<sequence>MKIFKTNTRIIIPSITFFLGLIWVIYGLNNYGWWEEGPGSGFFPSIIGILLSGISIIAFLEGRKLSPPEYIKASYLPFIAAIATVGFALIIGFFPSLFLFLQGWLKLIEKYSWKKSLPVSTITTALLYGVFAMWLMVPFPAGLILNMIRG</sequence>
<accession>A0A5C1QMF4</accession>
<feature type="transmembrane region" description="Helical" evidence="1">
    <location>
        <begin position="74"/>
        <end position="105"/>
    </location>
</feature>
<dbReference type="OrthoDB" id="369902at2"/>
<keyword evidence="1" id="KW-0472">Membrane</keyword>
<name>A0A5C1QMF4_9SPIO</name>
<gene>
    <name evidence="3" type="ORF">EXM22_11100</name>
</gene>
<dbReference type="Proteomes" id="UP000324209">
    <property type="component" value="Chromosome"/>
</dbReference>
<feature type="domain" description="DUF1468" evidence="2">
    <location>
        <begin position="17"/>
        <end position="140"/>
    </location>
</feature>
<dbReference type="RefSeq" id="WP_149486589.1">
    <property type="nucleotide sequence ID" value="NZ_CP036150.1"/>
</dbReference>
<evidence type="ECO:0000256" key="1">
    <source>
        <dbReference type="SAM" id="Phobius"/>
    </source>
</evidence>
<keyword evidence="1" id="KW-1133">Transmembrane helix</keyword>
<feature type="transmembrane region" description="Helical" evidence="1">
    <location>
        <begin position="41"/>
        <end position="62"/>
    </location>
</feature>
<dbReference type="EMBL" id="CP036150">
    <property type="protein sequence ID" value="QEN08508.1"/>
    <property type="molecule type" value="Genomic_DNA"/>
</dbReference>
<feature type="transmembrane region" description="Helical" evidence="1">
    <location>
        <begin position="125"/>
        <end position="148"/>
    </location>
</feature>
<protein>
    <submittedName>
        <fullName evidence="3">Tripartite tricarboxylate transporter TctB family protein</fullName>
    </submittedName>
</protein>
<dbReference type="KEGG" id="ock:EXM22_11100"/>
<dbReference type="Pfam" id="PF07331">
    <property type="entry name" value="TctB"/>
    <property type="match status" value="1"/>
</dbReference>
<organism evidence="3 4">
    <name type="scientific">Oceanispirochaeta crateris</name>
    <dbReference type="NCBI Taxonomy" id="2518645"/>
    <lineage>
        <taxon>Bacteria</taxon>
        <taxon>Pseudomonadati</taxon>
        <taxon>Spirochaetota</taxon>
        <taxon>Spirochaetia</taxon>
        <taxon>Spirochaetales</taxon>
        <taxon>Spirochaetaceae</taxon>
        <taxon>Oceanispirochaeta</taxon>
    </lineage>
</organism>
<evidence type="ECO:0000313" key="4">
    <source>
        <dbReference type="Proteomes" id="UP000324209"/>
    </source>
</evidence>
<evidence type="ECO:0000313" key="3">
    <source>
        <dbReference type="EMBL" id="QEN08508.1"/>
    </source>
</evidence>